<reference evidence="1" key="1">
    <citation type="submission" date="2020-11" db="EMBL/GenBank/DDBJ databases">
        <authorList>
            <person name="Tran Van P."/>
        </authorList>
    </citation>
    <scope>NUCLEOTIDE SEQUENCE</scope>
</reference>
<organism evidence="1">
    <name type="scientific">Timema monikensis</name>
    <dbReference type="NCBI Taxonomy" id="170555"/>
    <lineage>
        <taxon>Eukaryota</taxon>
        <taxon>Metazoa</taxon>
        <taxon>Ecdysozoa</taxon>
        <taxon>Arthropoda</taxon>
        <taxon>Hexapoda</taxon>
        <taxon>Insecta</taxon>
        <taxon>Pterygota</taxon>
        <taxon>Neoptera</taxon>
        <taxon>Polyneoptera</taxon>
        <taxon>Phasmatodea</taxon>
        <taxon>Timematodea</taxon>
        <taxon>Timematoidea</taxon>
        <taxon>Timematidae</taxon>
        <taxon>Timema</taxon>
    </lineage>
</organism>
<dbReference type="EMBL" id="OB793073">
    <property type="protein sequence ID" value="CAD7425940.1"/>
    <property type="molecule type" value="Genomic_DNA"/>
</dbReference>
<evidence type="ECO:0000313" key="1">
    <source>
        <dbReference type="EMBL" id="CAD7425940.1"/>
    </source>
</evidence>
<gene>
    <name evidence="1" type="ORF">TMSB3V08_LOCUS2841</name>
</gene>
<accession>A0A7R9E269</accession>
<sequence length="186" mass="19717">MFMKRKSSTLREVREFRSCLDQKRVVLLADCAVVLLINSSLLFCVPLVSHKFGYGLMDAGAIVSLAEQWTNVPLQHICKSQEVSEDRCVYSSLVTTGHSGLVTPGHPGLVTTGHSGHVTNGHSGHVTNGHSGHVTNGHTGHVTNGQSGHVTNGHSGHVTNGHTGLVTTAHCSCDTCTLLSCDTCIL</sequence>
<dbReference type="AlphaFoldDB" id="A0A7R9E269"/>
<name>A0A7R9E269_9NEOP</name>
<protein>
    <submittedName>
        <fullName evidence="1">Uncharacterized protein</fullName>
    </submittedName>
</protein>
<proteinExistence type="predicted"/>